<dbReference type="PANTHER" id="PTHR43133">
    <property type="entry name" value="RNA POLYMERASE ECF-TYPE SIGMA FACTO"/>
    <property type="match status" value="1"/>
</dbReference>
<sequence length="165" mass="18840">MSLDDEAVARLYREHATALRRFVRAATSNADQVEDVVQETILRVWKRGPETENMRGYLYQTARHVIIDGYRRRSRRPEETGWGEDEPAIEEDQFDRLLLRVVMEEALARISTDHRNIILALHYQRLTAAEAAQSLGIPLGTVKSRAFYAAKALRSVLDEMGVGQS</sequence>
<reference evidence="8 9" key="1">
    <citation type="submission" date="2022-03" db="EMBL/GenBank/DDBJ databases">
        <title>Isotopic signatures of nitrous oxide derived from detoxification processes.</title>
        <authorList>
            <person name="Behrendt U."/>
            <person name="Buchen C."/>
            <person name="Well R."/>
            <person name="Ulrich A."/>
            <person name="Rohe L."/>
            <person name="Kolb S."/>
            <person name="Schloter M."/>
            <person name="Horn M.A."/>
            <person name="Augustin J."/>
        </authorList>
    </citation>
    <scope>NUCLEOTIDE SEQUENCE [LARGE SCALE GENOMIC DNA]</scope>
    <source>
        <strain evidence="8 9">S4-C24</strain>
    </source>
</reference>
<dbReference type="PANTHER" id="PTHR43133:SF52">
    <property type="entry name" value="ECF RNA POLYMERASE SIGMA FACTOR SIGL"/>
    <property type="match status" value="1"/>
</dbReference>
<evidence type="ECO:0000256" key="3">
    <source>
        <dbReference type="ARBA" id="ARBA00023082"/>
    </source>
</evidence>
<keyword evidence="5" id="KW-0804">Transcription</keyword>
<comment type="similarity">
    <text evidence="1">Belongs to the sigma-70 factor family. ECF subfamily.</text>
</comment>
<keyword evidence="4" id="KW-0238">DNA-binding</keyword>
<dbReference type="Gene3D" id="1.10.10.10">
    <property type="entry name" value="Winged helix-like DNA-binding domain superfamily/Winged helix DNA-binding domain"/>
    <property type="match status" value="1"/>
</dbReference>
<dbReference type="EMBL" id="CP093326">
    <property type="protein sequence ID" value="UNK46529.1"/>
    <property type="molecule type" value="Genomic_DNA"/>
</dbReference>
<feature type="domain" description="RNA polymerase sigma-70 region 4" evidence="7">
    <location>
        <begin position="106"/>
        <end position="154"/>
    </location>
</feature>
<keyword evidence="9" id="KW-1185">Reference proteome</keyword>
<evidence type="ECO:0000256" key="4">
    <source>
        <dbReference type="ARBA" id="ARBA00023125"/>
    </source>
</evidence>
<name>A0ABY3W880_9MICC</name>
<dbReference type="Gene3D" id="1.10.1740.10">
    <property type="match status" value="1"/>
</dbReference>
<evidence type="ECO:0000256" key="2">
    <source>
        <dbReference type="ARBA" id="ARBA00023015"/>
    </source>
</evidence>
<dbReference type="Proteomes" id="UP000829069">
    <property type="component" value="Chromosome"/>
</dbReference>
<evidence type="ECO:0000313" key="8">
    <source>
        <dbReference type="EMBL" id="UNK46529.1"/>
    </source>
</evidence>
<dbReference type="RefSeq" id="WP_127512949.1">
    <property type="nucleotide sequence ID" value="NZ_CP093326.1"/>
</dbReference>
<dbReference type="InterPro" id="IPR014284">
    <property type="entry name" value="RNA_pol_sigma-70_dom"/>
</dbReference>
<evidence type="ECO:0000313" key="9">
    <source>
        <dbReference type="Proteomes" id="UP000829069"/>
    </source>
</evidence>
<gene>
    <name evidence="8" type="ORF">MNQ99_03965</name>
</gene>
<dbReference type="SUPFAM" id="SSF88659">
    <property type="entry name" value="Sigma3 and sigma4 domains of RNA polymerase sigma factors"/>
    <property type="match status" value="1"/>
</dbReference>
<keyword evidence="3" id="KW-0731">Sigma factor</keyword>
<accession>A0ABY3W880</accession>
<keyword evidence="2" id="KW-0805">Transcription regulation</keyword>
<dbReference type="NCBIfam" id="TIGR02937">
    <property type="entry name" value="sigma70-ECF"/>
    <property type="match status" value="1"/>
</dbReference>
<dbReference type="InterPro" id="IPR007627">
    <property type="entry name" value="RNA_pol_sigma70_r2"/>
</dbReference>
<evidence type="ECO:0000259" key="6">
    <source>
        <dbReference type="Pfam" id="PF04542"/>
    </source>
</evidence>
<dbReference type="Pfam" id="PF04542">
    <property type="entry name" value="Sigma70_r2"/>
    <property type="match status" value="1"/>
</dbReference>
<dbReference type="InterPro" id="IPR013324">
    <property type="entry name" value="RNA_pol_sigma_r3/r4-like"/>
</dbReference>
<protein>
    <submittedName>
        <fullName evidence="8">Sigma-70 family RNA polymerase sigma factor</fullName>
    </submittedName>
</protein>
<feature type="domain" description="RNA polymerase sigma-70 region 2" evidence="6">
    <location>
        <begin position="11"/>
        <end position="76"/>
    </location>
</feature>
<evidence type="ECO:0000256" key="1">
    <source>
        <dbReference type="ARBA" id="ARBA00010641"/>
    </source>
</evidence>
<dbReference type="InterPro" id="IPR039425">
    <property type="entry name" value="RNA_pol_sigma-70-like"/>
</dbReference>
<evidence type="ECO:0000259" key="7">
    <source>
        <dbReference type="Pfam" id="PF04545"/>
    </source>
</evidence>
<dbReference type="SUPFAM" id="SSF88946">
    <property type="entry name" value="Sigma2 domain of RNA polymerase sigma factors"/>
    <property type="match status" value="1"/>
</dbReference>
<organism evidence="8 9">
    <name type="scientific">Arthrobacter sulfonylureivorans</name>
    <dbReference type="NCBI Taxonomy" id="2486855"/>
    <lineage>
        <taxon>Bacteria</taxon>
        <taxon>Bacillati</taxon>
        <taxon>Actinomycetota</taxon>
        <taxon>Actinomycetes</taxon>
        <taxon>Micrococcales</taxon>
        <taxon>Micrococcaceae</taxon>
        <taxon>Arthrobacter</taxon>
    </lineage>
</organism>
<proteinExistence type="inferred from homology"/>
<dbReference type="InterPro" id="IPR013325">
    <property type="entry name" value="RNA_pol_sigma_r2"/>
</dbReference>
<dbReference type="Pfam" id="PF04545">
    <property type="entry name" value="Sigma70_r4"/>
    <property type="match status" value="1"/>
</dbReference>
<evidence type="ECO:0000256" key="5">
    <source>
        <dbReference type="ARBA" id="ARBA00023163"/>
    </source>
</evidence>
<dbReference type="InterPro" id="IPR007630">
    <property type="entry name" value="RNA_pol_sigma70_r4"/>
</dbReference>
<dbReference type="InterPro" id="IPR036388">
    <property type="entry name" value="WH-like_DNA-bd_sf"/>
</dbReference>